<gene>
    <name evidence="1" type="ORF">F2Q68_00026557</name>
</gene>
<reference evidence="1" key="1">
    <citation type="submission" date="2019-12" db="EMBL/GenBank/DDBJ databases">
        <title>Genome sequencing and annotation of Brassica cretica.</title>
        <authorList>
            <person name="Studholme D.J."/>
            <person name="Sarris P.F."/>
        </authorList>
    </citation>
    <scope>NUCLEOTIDE SEQUENCE</scope>
    <source>
        <strain evidence="1">PFS-001/15</strain>
        <tissue evidence="1">Leaf</tissue>
    </source>
</reference>
<comment type="caution">
    <text evidence="1">The sequence shown here is derived from an EMBL/GenBank/DDBJ whole genome shotgun (WGS) entry which is preliminary data.</text>
</comment>
<organism evidence="1 2">
    <name type="scientific">Brassica cretica</name>
    <name type="common">Mustard</name>
    <dbReference type="NCBI Taxonomy" id="69181"/>
    <lineage>
        <taxon>Eukaryota</taxon>
        <taxon>Viridiplantae</taxon>
        <taxon>Streptophyta</taxon>
        <taxon>Embryophyta</taxon>
        <taxon>Tracheophyta</taxon>
        <taxon>Spermatophyta</taxon>
        <taxon>Magnoliopsida</taxon>
        <taxon>eudicotyledons</taxon>
        <taxon>Gunneridae</taxon>
        <taxon>Pentapetalae</taxon>
        <taxon>rosids</taxon>
        <taxon>malvids</taxon>
        <taxon>Brassicales</taxon>
        <taxon>Brassicaceae</taxon>
        <taxon>Brassiceae</taxon>
        <taxon>Brassica</taxon>
    </lineage>
</organism>
<dbReference type="AlphaFoldDB" id="A0A8S9I9N1"/>
<dbReference type="Proteomes" id="UP000712281">
    <property type="component" value="Unassembled WGS sequence"/>
</dbReference>
<dbReference type="EMBL" id="QGKW02001911">
    <property type="protein sequence ID" value="KAF2566520.1"/>
    <property type="molecule type" value="Genomic_DNA"/>
</dbReference>
<protein>
    <submittedName>
        <fullName evidence="1">Uncharacterized protein</fullName>
    </submittedName>
</protein>
<evidence type="ECO:0000313" key="1">
    <source>
        <dbReference type="EMBL" id="KAF2566520.1"/>
    </source>
</evidence>
<sequence length="133" mass="14560">MMDIYVTCGVWELGATSSRIFSVDEEKGGRLLVVESGSTLEELNIMVLEDFGIKESIASLELSYLPIELSIHLHCDSKDQPAYQMNLILTCGAIRPANSSSQRFKGAVTPRFNILVVNASRHPIVVCGSTTLN</sequence>
<accession>A0A8S9I9N1</accession>
<evidence type="ECO:0000313" key="2">
    <source>
        <dbReference type="Proteomes" id="UP000712281"/>
    </source>
</evidence>
<name>A0A8S9I9N1_BRACR</name>
<proteinExistence type="predicted"/>